<protein>
    <submittedName>
        <fullName evidence="1">Uncharacterized protein</fullName>
    </submittedName>
</protein>
<comment type="caution">
    <text evidence="1">The sequence shown here is derived from an EMBL/GenBank/DDBJ whole genome shotgun (WGS) entry which is preliminary data.</text>
</comment>
<sequence length="140" mass="15531">MCYALHESSNFGEPHSALELAVGDDVLFRVSTGGITNDEFRKDWSSSGNDHICSALAAGWIPQFEIFLERGLKLGHAQAQSDRDLFEVDDTEYDFLLDSAAAGGVEMLKYAFNDGLDRPNLSDQDLSDTIRRTIRRQGLS</sequence>
<dbReference type="EMBL" id="JBFTWV010000054">
    <property type="protein sequence ID" value="KAL2793669.1"/>
    <property type="molecule type" value="Genomic_DNA"/>
</dbReference>
<organism evidence="1 2">
    <name type="scientific">Aspergillus keveii</name>
    <dbReference type="NCBI Taxonomy" id="714993"/>
    <lineage>
        <taxon>Eukaryota</taxon>
        <taxon>Fungi</taxon>
        <taxon>Dikarya</taxon>
        <taxon>Ascomycota</taxon>
        <taxon>Pezizomycotina</taxon>
        <taxon>Eurotiomycetes</taxon>
        <taxon>Eurotiomycetidae</taxon>
        <taxon>Eurotiales</taxon>
        <taxon>Aspergillaceae</taxon>
        <taxon>Aspergillus</taxon>
        <taxon>Aspergillus subgen. Nidulantes</taxon>
    </lineage>
</organism>
<keyword evidence="2" id="KW-1185">Reference proteome</keyword>
<reference evidence="1 2" key="1">
    <citation type="submission" date="2024-07" db="EMBL/GenBank/DDBJ databases">
        <title>Section-level genome sequencing and comparative genomics of Aspergillus sections Usti and Cavernicolus.</title>
        <authorList>
            <consortium name="Lawrence Berkeley National Laboratory"/>
            <person name="Nybo J.L."/>
            <person name="Vesth T.C."/>
            <person name="Theobald S."/>
            <person name="Frisvad J.C."/>
            <person name="Larsen T.O."/>
            <person name="Kjaerboelling I."/>
            <person name="Rothschild-Mancinelli K."/>
            <person name="Lyhne E.K."/>
            <person name="Kogle M.E."/>
            <person name="Barry K."/>
            <person name="Clum A."/>
            <person name="Na H."/>
            <person name="Ledsgaard L."/>
            <person name="Lin J."/>
            <person name="Lipzen A."/>
            <person name="Kuo A."/>
            <person name="Riley R."/>
            <person name="Mondo S."/>
            <person name="Labutti K."/>
            <person name="Haridas S."/>
            <person name="Pangalinan J."/>
            <person name="Salamov A.A."/>
            <person name="Simmons B.A."/>
            <person name="Magnuson J.K."/>
            <person name="Chen J."/>
            <person name="Drula E."/>
            <person name="Henrissat B."/>
            <person name="Wiebenga A."/>
            <person name="Lubbers R.J."/>
            <person name="Gomes A.C."/>
            <person name="Makela M.R."/>
            <person name="Stajich J."/>
            <person name="Grigoriev I.V."/>
            <person name="Mortensen U.H."/>
            <person name="De Vries R.P."/>
            <person name="Baker S.E."/>
            <person name="Andersen M.R."/>
        </authorList>
    </citation>
    <scope>NUCLEOTIDE SEQUENCE [LARGE SCALE GENOMIC DNA]</scope>
    <source>
        <strain evidence="1 2">CBS 209.92</strain>
    </source>
</reference>
<evidence type="ECO:0000313" key="1">
    <source>
        <dbReference type="EMBL" id="KAL2793669.1"/>
    </source>
</evidence>
<name>A0ABR4G3T6_9EURO</name>
<dbReference type="Proteomes" id="UP001610563">
    <property type="component" value="Unassembled WGS sequence"/>
</dbReference>
<gene>
    <name evidence="1" type="ORF">BJX66DRAFT_305453</name>
</gene>
<accession>A0ABR4G3T6</accession>
<proteinExistence type="predicted"/>
<evidence type="ECO:0000313" key="2">
    <source>
        <dbReference type="Proteomes" id="UP001610563"/>
    </source>
</evidence>